<evidence type="ECO:0000256" key="1">
    <source>
        <dbReference type="SAM" id="Phobius"/>
    </source>
</evidence>
<feature type="transmembrane region" description="Helical" evidence="1">
    <location>
        <begin position="102"/>
        <end position="126"/>
    </location>
</feature>
<feature type="transmembrane region" description="Helical" evidence="1">
    <location>
        <begin position="60"/>
        <end position="81"/>
    </location>
</feature>
<feature type="transmembrane region" description="Helical" evidence="1">
    <location>
        <begin position="34"/>
        <end position="54"/>
    </location>
</feature>
<keyword evidence="3" id="KW-1185">Reference proteome</keyword>
<proteinExistence type="predicted"/>
<accession>A0ABU8H799</accession>
<organism evidence="2 3">
    <name type="scientific">Sphingomonas kyungheensis</name>
    <dbReference type="NCBI Taxonomy" id="1069987"/>
    <lineage>
        <taxon>Bacteria</taxon>
        <taxon>Pseudomonadati</taxon>
        <taxon>Pseudomonadota</taxon>
        <taxon>Alphaproteobacteria</taxon>
        <taxon>Sphingomonadales</taxon>
        <taxon>Sphingomonadaceae</taxon>
        <taxon>Sphingomonas</taxon>
    </lineage>
</organism>
<keyword evidence="1" id="KW-1133">Transmembrane helix</keyword>
<feature type="transmembrane region" description="Helical" evidence="1">
    <location>
        <begin position="138"/>
        <end position="155"/>
    </location>
</feature>
<reference evidence="2 3" key="1">
    <citation type="journal article" date="2013" name="Int. J. Syst. Evol. Microbiol.">
        <title>Sphingomonas kyungheensis sp. nov., a bacterium with ginsenoside-converting activity isolated from soil of a ginseng field.</title>
        <authorList>
            <person name="Son H.M."/>
            <person name="Yang J.E."/>
            <person name="Park Y."/>
            <person name="Han C.K."/>
            <person name="Kim S.G."/>
            <person name="Kook M."/>
            <person name="Yi T.H."/>
        </authorList>
    </citation>
    <scope>NUCLEOTIDE SEQUENCE [LARGE SCALE GENOMIC DNA]</scope>
    <source>
        <strain evidence="2 3">LMG 26582</strain>
    </source>
</reference>
<dbReference type="Proteomes" id="UP001367771">
    <property type="component" value="Unassembled WGS sequence"/>
</dbReference>
<comment type="caution">
    <text evidence="2">The sequence shown here is derived from an EMBL/GenBank/DDBJ whole genome shotgun (WGS) entry which is preliminary data.</text>
</comment>
<protein>
    <recommendedName>
        <fullName evidence="4">DUF2178 domain-containing protein</fullName>
    </recommendedName>
</protein>
<sequence>MSDRQHRFLAWLDRSVMWTGVPAMAAGTQRKRHLRWPPVVALVLASGGLIWCVTNPAHDVFIGSVLIIVGFSIANLMPIWGPLRRFSERADEFERQQRRDSLLVGLTTVALAGFVGIWLTVSLMAMQIWSAAVAQQELISFAFYMMALFGAVPTLHASWHTRPLADEDERC</sequence>
<name>A0ABU8H799_9SPHN</name>
<evidence type="ECO:0000313" key="2">
    <source>
        <dbReference type="EMBL" id="MEI5688887.1"/>
    </source>
</evidence>
<dbReference type="RefSeq" id="WP_336546079.1">
    <property type="nucleotide sequence ID" value="NZ_JBBBDM010000015.1"/>
</dbReference>
<evidence type="ECO:0000313" key="3">
    <source>
        <dbReference type="Proteomes" id="UP001367771"/>
    </source>
</evidence>
<evidence type="ECO:0008006" key="4">
    <source>
        <dbReference type="Google" id="ProtNLM"/>
    </source>
</evidence>
<keyword evidence="1" id="KW-0472">Membrane</keyword>
<keyword evidence="1" id="KW-0812">Transmembrane</keyword>
<gene>
    <name evidence="2" type="ORF">V8201_17475</name>
</gene>
<dbReference type="EMBL" id="JBBBDM010000015">
    <property type="protein sequence ID" value="MEI5688887.1"/>
    <property type="molecule type" value="Genomic_DNA"/>
</dbReference>